<comment type="similarity">
    <text evidence="2">Belongs to the glycosyltransferase 20 family.</text>
</comment>
<protein>
    <submittedName>
        <fullName evidence="4">Trehalose 6-phosphate synthase/phosphatase</fullName>
    </submittedName>
</protein>
<name>A0A2S6I671_9BACT</name>
<evidence type="ECO:0000313" key="4">
    <source>
        <dbReference type="EMBL" id="PPK86650.1"/>
    </source>
</evidence>
<keyword evidence="5" id="KW-1185">Reference proteome</keyword>
<feature type="coiled-coil region" evidence="3">
    <location>
        <begin position="424"/>
        <end position="451"/>
    </location>
</feature>
<dbReference type="CDD" id="cd01627">
    <property type="entry name" value="HAD_TPP"/>
    <property type="match status" value="1"/>
</dbReference>
<gene>
    <name evidence="4" type="ORF">CLV84_3585</name>
</gene>
<dbReference type="InterPro" id="IPR023214">
    <property type="entry name" value="HAD_sf"/>
</dbReference>
<dbReference type="SUPFAM" id="SSF56784">
    <property type="entry name" value="HAD-like"/>
    <property type="match status" value="1"/>
</dbReference>
<dbReference type="Gene3D" id="3.40.50.1000">
    <property type="entry name" value="HAD superfamily/HAD-like"/>
    <property type="match status" value="1"/>
</dbReference>
<dbReference type="PANTHER" id="PTHR10788">
    <property type="entry name" value="TREHALOSE-6-PHOSPHATE SYNTHASE"/>
    <property type="match status" value="1"/>
</dbReference>
<dbReference type="PANTHER" id="PTHR10788:SF106">
    <property type="entry name" value="BCDNA.GH08860"/>
    <property type="match status" value="1"/>
</dbReference>
<proteinExistence type="inferred from homology"/>
<dbReference type="GO" id="GO:0004805">
    <property type="term" value="F:trehalose-phosphatase activity"/>
    <property type="evidence" value="ECO:0007669"/>
    <property type="project" value="TreeGrafter"/>
</dbReference>
<evidence type="ECO:0000313" key="5">
    <source>
        <dbReference type="Proteomes" id="UP000237662"/>
    </source>
</evidence>
<dbReference type="GO" id="GO:0005992">
    <property type="term" value="P:trehalose biosynthetic process"/>
    <property type="evidence" value="ECO:0007669"/>
    <property type="project" value="InterPro"/>
</dbReference>
<dbReference type="InterPro" id="IPR036412">
    <property type="entry name" value="HAD-like_sf"/>
</dbReference>
<keyword evidence="3" id="KW-0175">Coiled coil</keyword>
<dbReference type="NCBIfam" id="NF011071">
    <property type="entry name" value="PRK14501.1"/>
    <property type="match status" value="1"/>
</dbReference>
<sequence>MSRLVIISNRLPITVNRTDGELHYHPSAGGLATGLNSLDDSYNKIWIGWPGQDITNEWEREAIRNDLMKRSLVPVFLTEREIDLYYEGYSNKTIWPHFHYFTEYTVYDDEMWAAYQEVNFKFFQAVENVLREDDMVWVHDYQLMLLPAMIRDKFPKISIGFFLHIPFPSYEVFRILPWRKEILDGILGSDQVGFHTFGYMRHFLSAAYRITGYEHEFGRLSIGDRQVNVDVFPMGIDYEKYAHPDVDAQSDQSSGEIRKLHASRKIVLSVDRLDYTKGIPNRIRAFGQFIRNNPEYIGKVNLIMIVVPSRANVPQYQSLKTEVDILVSQVNSEYSTFDWMPIHYYYRSLNFAALTTLYKEADIALITPLRDGMNLVAKEYVAAKEESKRGVLILSEMAGAVYELNDGAITVNPQSSQDIQDALVKALEMSVEEQRERMIEMQEKLRQYDVKHWAATFIKEQKKLKEKNKMHSTTHLSEAALDVVADSYEQAGQRLLFIDYDGTLMSFDPDPQAVCPDDEVLNVLKTLAADPKNTVVINSGRDKATLQKWLGDLDVEMAAEHGVWMKEGGRWQLNPNVVDGWKPKVRELLENLVARTPGSFIEEKDYSLAWHYRNIDRDLGNKRVREFRDMLTYLIQNQDLQVLEGNKVVEIKNAGVNKGKATQHWVNKEEWDFILGIGDDSTDEDIFRALPDWGVSIKVGPGRTAARYSLTGVTEVRRFFSKLGRIAEQAKS</sequence>
<dbReference type="Proteomes" id="UP000237662">
    <property type="component" value="Unassembled WGS sequence"/>
</dbReference>
<evidence type="ECO:0000256" key="1">
    <source>
        <dbReference type="ARBA" id="ARBA00006330"/>
    </source>
</evidence>
<comment type="similarity">
    <text evidence="1">In the C-terminal section; belongs to the trehalose phosphatase family.</text>
</comment>
<dbReference type="OrthoDB" id="9761633at2"/>
<reference evidence="4 5" key="1">
    <citation type="submission" date="2018-02" db="EMBL/GenBank/DDBJ databases">
        <title>Genomic Encyclopedia of Archaeal and Bacterial Type Strains, Phase II (KMG-II): from individual species to whole genera.</title>
        <authorList>
            <person name="Goeker M."/>
        </authorList>
    </citation>
    <scope>NUCLEOTIDE SEQUENCE [LARGE SCALE GENOMIC DNA]</scope>
    <source>
        <strain evidence="4 5">DSM 29526</strain>
    </source>
</reference>
<dbReference type="NCBIfam" id="TIGR00685">
    <property type="entry name" value="T6PP"/>
    <property type="match status" value="1"/>
</dbReference>
<dbReference type="Gene3D" id="3.40.50.2000">
    <property type="entry name" value="Glycogen Phosphorylase B"/>
    <property type="match status" value="2"/>
</dbReference>
<dbReference type="Gene3D" id="3.30.70.1020">
    <property type="entry name" value="Trehalose-6-phosphate phosphatase related protein, domain 2"/>
    <property type="match status" value="1"/>
</dbReference>
<dbReference type="Pfam" id="PF02358">
    <property type="entry name" value="Trehalose_PPase"/>
    <property type="match status" value="1"/>
</dbReference>
<dbReference type="InterPro" id="IPR006379">
    <property type="entry name" value="HAD-SF_hydro_IIB"/>
</dbReference>
<dbReference type="InterPro" id="IPR003337">
    <property type="entry name" value="Trehalose_PPase"/>
</dbReference>
<evidence type="ECO:0000256" key="2">
    <source>
        <dbReference type="ARBA" id="ARBA00008799"/>
    </source>
</evidence>
<dbReference type="InterPro" id="IPR001830">
    <property type="entry name" value="Glyco_trans_20"/>
</dbReference>
<dbReference type="GO" id="GO:0005829">
    <property type="term" value="C:cytosol"/>
    <property type="evidence" value="ECO:0007669"/>
    <property type="project" value="TreeGrafter"/>
</dbReference>
<evidence type="ECO:0000256" key="3">
    <source>
        <dbReference type="SAM" id="Coils"/>
    </source>
</evidence>
<organism evidence="4 5">
    <name type="scientific">Neolewinella xylanilytica</name>
    <dbReference type="NCBI Taxonomy" id="1514080"/>
    <lineage>
        <taxon>Bacteria</taxon>
        <taxon>Pseudomonadati</taxon>
        <taxon>Bacteroidota</taxon>
        <taxon>Saprospiria</taxon>
        <taxon>Saprospirales</taxon>
        <taxon>Lewinellaceae</taxon>
        <taxon>Neolewinella</taxon>
    </lineage>
</organism>
<dbReference type="CDD" id="cd03788">
    <property type="entry name" value="GT20_TPS"/>
    <property type="match status" value="1"/>
</dbReference>
<dbReference type="SUPFAM" id="SSF53756">
    <property type="entry name" value="UDP-Glycosyltransferase/glycogen phosphorylase"/>
    <property type="match status" value="1"/>
</dbReference>
<dbReference type="AlphaFoldDB" id="A0A2S6I671"/>
<comment type="caution">
    <text evidence="4">The sequence shown here is derived from an EMBL/GenBank/DDBJ whole genome shotgun (WGS) entry which is preliminary data.</text>
</comment>
<dbReference type="RefSeq" id="WP_104421068.1">
    <property type="nucleotide sequence ID" value="NZ_PTJC01000006.1"/>
</dbReference>
<dbReference type="Pfam" id="PF00982">
    <property type="entry name" value="Glyco_transf_20"/>
    <property type="match status" value="1"/>
</dbReference>
<accession>A0A2S6I671</accession>
<dbReference type="EMBL" id="PTJC01000006">
    <property type="protein sequence ID" value="PPK86650.1"/>
    <property type="molecule type" value="Genomic_DNA"/>
</dbReference>
<dbReference type="GO" id="GO:0003825">
    <property type="term" value="F:alpha,alpha-trehalose-phosphate synthase (UDP-forming) activity"/>
    <property type="evidence" value="ECO:0007669"/>
    <property type="project" value="TreeGrafter"/>
</dbReference>
<dbReference type="NCBIfam" id="TIGR01484">
    <property type="entry name" value="HAD-SF-IIB"/>
    <property type="match status" value="1"/>
</dbReference>